<evidence type="ECO:0000313" key="2">
    <source>
        <dbReference type="EMBL" id="CAH2109209.1"/>
    </source>
</evidence>
<keyword evidence="3" id="KW-1185">Reference proteome</keyword>
<comment type="caution">
    <text evidence="2">The sequence shown here is derived from an EMBL/GenBank/DDBJ whole genome shotgun (WGS) entry which is preliminary data.</text>
</comment>
<gene>
    <name evidence="2" type="ORF">EEDITHA_LOCUS23068</name>
</gene>
<reference evidence="2" key="1">
    <citation type="submission" date="2022-03" db="EMBL/GenBank/DDBJ databases">
        <authorList>
            <person name="Tunstrom K."/>
        </authorList>
    </citation>
    <scope>NUCLEOTIDE SEQUENCE</scope>
</reference>
<evidence type="ECO:0000313" key="3">
    <source>
        <dbReference type="Proteomes" id="UP001153954"/>
    </source>
</evidence>
<dbReference type="AlphaFoldDB" id="A0AAU9VFH7"/>
<feature type="region of interest" description="Disordered" evidence="1">
    <location>
        <begin position="170"/>
        <end position="214"/>
    </location>
</feature>
<feature type="compositionally biased region" description="Pro residues" evidence="1">
    <location>
        <begin position="69"/>
        <end position="95"/>
    </location>
</feature>
<feature type="compositionally biased region" description="Low complexity" evidence="1">
    <location>
        <begin position="177"/>
        <end position="189"/>
    </location>
</feature>
<feature type="region of interest" description="Disordered" evidence="1">
    <location>
        <begin position="37"/>
        <end position="151"/>
    </location>
</feature>
<name>A0AAU9VFH7_EUPED</name>
<evidence type="ECO:0000256" key="1">
    <source>
        <dbReference type="SAM" id="MobiDB-lite"/>
    </source>
</evidence>
<sequence>MGLKTIKAFKVVCKRETSNSTESRFLAKYDEWLRGELLLPAGPVPRSSKGRPSKEFEESKCVPSSSSPAPLPPPPPPPSSSSPPLPPPLPPPTAPSPIQQSPRKELPNRMSGTCPRAWWNEETRVSPVPLSHQRSPSALSQYSRGYKETPVAPPIQSPFKIFRKEDQLCSSVAAEGSPAQRRPRSSSPPKRVERKWGSAPTPPGPSLRRQLTPAAATPALATVEDSLDNLNCGAIVKRTTVLATRLPSHRNNNSSRSSSRNKRLFKRVRDYSNAISPRRNPRSILHHHHHYHHRDSGA</sequence>
<protein>
    <submittedName>
        <fullName evidence="2">Uncharacterized protein</fullName>
    </submittedName>
</protein>
<feature type="region of interest" description="Disordered" evidence="1">
    <location>
        <begin position="271"/>
        <end position="298"/>
    </location>
</feature>
<organism evidence="2 3">
    <name type="scientific">Euphydryas editha</name>
    <name type="common">Edith's checkerspot</name>
    <dbReference type="NCBI Taxonomy" id="104508"/>
    <lineage>
        <taxon>Eukaryota</taxon>
        <taxon>Metazoa</taxon>
        <taxon>Ecdysozoa</taxon>
        <taxon>Arthropoda</taxon>
        <taxon>Hexapoda</taxon>
        <taxon>Insecta</taxon>
        <taxon>Pterygota</taxon>
        <taxon>Neoptera</taxon>
        <taxon>Endopterygota</taxon>
        <taxon>Lepidoptera</taxon>
        <taxon>Glossata</taxon>
        <taxon>Ditrysia</taxon>
        <taxon>Papilionoidea</taxon>
        <taxon>Nymphalidae</taxon>
        <taxon>Nymphalinae</taxon>
        <taxon>Euphydryas</taxon>
    </lineage>
</organism>
<accession>A0AAU9VFH7</accession>
<dbReference type="Proteomes" id="UP001153954">
    <property type="component" value="Unassembled WGS sequence"/>
</dbReference>
<feature type="compositionally biased region" description="Basic residues" evidence="1">
    <location>
        <begin position="279"/>
        <end position="298"/>
    </location>
</feature>
<proteinExistence type="predicted"/>
<dbReference type="EMBL" id="CAKOGL010000064">
    <property type="protein sequence ID" value="CAH2109209.1"/>
    <property type="molecule type" value="Genomic_DNA"/>
</dbReference>
<feature type="compositionally biased region" description="Polar residues" evidence="1">
    <location>
        <begin position="132"/>
        <end position="143"/>
    </location>
</feature>